<evidence type="ECO:0000313" key="12">
    <source>
        <dbReference type="Proteomes" id="UP001168821"/>
    </source>
</evidence>
<sequence length="323" mass="38046">MRFDWISPIRINLKMLRIIGLWPDGEKYKLELYTLYSMVIVGTSLFLHTLFYTVEVVLLLKSEMEIVIKTLFMALNQSIAFLKCCCFMYNLKRMKRLIQNLENDLFQPQSDKQRKQIKPMIVTWKIGQLSFFAIAYITLLLFLLLPILTKTTNQYRLPFHAWYPWSIKKSPFYEITYLFQSFAFTLRVTCSTTMDTLVAALNTYISAQCTILCDTFRSISPEENIYQNIKRCVLHHKEILRLAKDSNAFYNWIALGQFFTTCITLALTMFLLSLMDPFSSEGQTLLLYLCVVSSETFLYCWFGNEVEIKVRVKMLFCCYLLQK</sequence>
<dbReference type="GO" id="GO:0004984">
    <property type="term" value="F:olfactory receptor activity"/>
    <property type="evidence" value="ECO:0007669"/>
    <property type="project" value="InterPro"/>
</dbReference>
<dbReference type="PANTHER" id="PTHR21137">
    <property type="entry name" value="ODORANT RECEPTOR"/>
    <property type="match status" value="1"/>
</dbReference>
<feature type="transmembrane region" description="Helical" evidence="10">
    <location>
        <begin position="285"/>
        <end position="304"/>
    </location>
</feature>
<gene>
    <name evidence="11" type="ORF">Zmor_007601</name>
</gene>
<organism evidence="11 12">
    <name type="scientific">Zophobas morio</name>
    <dbReference type="NCBI Taxonomy" id="2755281"/>
    <lineage>
        <taxon>Eukaryota</taxon>
        <taxon>Metazoa</taxon>
        <taxon>Ecdysozoa</taxon>
        <taxon>Arthropoda</taxon>
        <taxon>Hexapoda</taxon>
        <taxon>Insecta</taxon>
        <taxon>Pterygota</taxon>
        <taxon>Neoptera</taxon>
        <taxon>Endopterygota</taxon>
        <taxon>Coleoptera</taxon>
        <taxon>Polyphaga</taxon>
        <taxon>Cucujiformia</taxon>
        <taxon>Tenebrionidae</taxon>
        <taxon>Zophobas</taxon>
    </lineage>
</organism>
<dbReference type="GO" id="GO:0007165">
    <property type="term" value="P:signal transduction"/>
    <property type="evidence" value="ECO:0007669"/>
    <property type="project" value="UniProtKB-KW"/>
</dbReference>
<keyword evidence="8" id="KW-0675">Receptor</keyword>
<feature type="transmembrane region" description="Helical" evidence="10">
    <location>
        <begin position="129"/>
        <end position="148"/>
    </location>
</feature>
<evidence type="ECO:0000256" key="2">
    <source>
        <dbReference type="ARBA" id="ARBA00022475"/>
    </source>
</evidence>
<keyword evidence="12" id="KW-1185">Reference proteome</keyword>
<dbReference type="Pfam" id="PF02949">
    <property type="entry name" value="7tm_6"/>
    <property type="match status" value="1"/>
</dbReference>
<protein>
    <recommendedName>
        <fullName evidence="13">Odorant receptor</fullName>
    </recommendedName>
</protein>
<keyword evidence="2" id="KW-1003">Cell membrane</keyword>
<evidence type="ECO:0008006" key="13">
    <source>
        <dbReference type="Google" id="ProtNLM"/>
    </source>
</evidence>
<dbReference type="Proteomes" id="UP001168821">
    <property type="component" value="Unassembled WGS sequence"/>
</dbReference>
<dbReference type="PANTHER" id="PTHR21137:SF35">
    <property type="entry name" value="ODORANT RECEPTOR 19A-RELATED"/>
    <property type="match status" value="1"/>
</dbReference>
<reference evidence="11" key="1">
    <citation type="journal article" date="2023" name="G3 (Bethesda)">
        <title>Whole genome assemblies of Zophobas morio and Tenebrio molitor.</title>
        <authorList>
            <person name="Kaur S."/>
            <person name="Stinson S.A."/>
            <person name="diCenzo G.C."/>
        </authorList>
    </citation>
    <scope>NUCLEOTIDE SEQUENCE</scope>
    <source>
        <strain evidence="11">QUZm001</strain>
    </source>
</reference>
<evidence type="ECO:0000256" key="1">
    <source>
        <dbReference type="ARBA" id="ARBA00004651"/>
    </source>
</evidence>
<proteinExistence type="predicted"/>
<keyword evidence="4 10" id="KW-0812">Transmembrane</keyword>
<comment type="caution">
    <text evidence="11">The sequence shown here is derived from an EMBL/GenBank/DDBJ whole genome shotgun (WGS) entry which is preliminary data.</text>
</comment>
<evidence type="ECO:0000313" key="11">
    <source>
        <dbReference type="EMBL" id="KAJ3663300.1"/>
    </source>
</evidence>
<feature type="transmembrane region" description="Helical" evidence="10">
    <location>
        <begin position="33"/>
        <end position="59"/>
    </location>
</feature>
<dbReference type="GO" id="GO:0005886">
    <property type="term" value="C:plasma membrane"/>
    <property type="evidence" value="ECO:0007669"/>
    <property type="project" value="UniProtKB-SubCell"/>
</dbReference>
<dbReference type="EMBL" id="JALNTZ010000002">
    <property type="protein sequence ID" value="KAJ3663300.1"/>
    <property type="molecule type" value="Genomic_DNA"/>
</dbReference>
<name>A0AA38IUD6_9CUCU</name>
<dbReference type="GO" id="GO:0005549">
    <property type="term" value="F:odorant binding"/>
    <property type="evidence" value="ECO:0007669"/>
    <property type="project" value="InterPro"/>
</dbReference>
<evidence type="ECO:0000256" key="5">
    <source>
        <dbReference type="ARBA" id="ARBA00022725"/>
    </source>
</evidence>
<keyword evidence="3" id="KW-0716">Sensory transduction</keyword>
<keyword evidence="9" id="KW-0807">Transducer</keyword>
<evidence type="ECO:0000256" key="6">
    <source>
        <dbReference type="ARBA" id="ARBA00022989"/>
    </source>
</evidence>
<evidence type="ECO:0000256" key="4">
    <source>
        <dbReference type="ARBA" id="ARBA00022692"/>
    </source>
</evidence>
<evidence type="ECO:0000256" key="10">
    <source>
        <dbReference type="SAM" id="Phobius"/>
    </source>
</evidence>
<accession>A0AA38IUD6</accession>
<keyword evidence="6 10" id="KW-1133">Transmembrane helix</keyword>
<dbReference type="AlphaFoldDB" id="A0AA38IUD6"/>
<comment type="subcellular location">
    <subcellularLocation>
        <location evidence="1">Cell membrane</location>
        <topology evidence="1">Multi-pass membrane protein</topology>
    </subcellularLocation>
</comment>
<evidence type="ECO:0000256" key="9">
    <source>
        <dbReference type="ARBA" id="ARBA00023224"/>
    </source>
</evidence>
<evidence type="ECO:0000256" key="8">
    <source>
        <dbReference type="ARBA" id="ARBA00023170"/>
    </source>
</evidence>
<dbReference type="InterPro" id="IPR004117">
    <property type="entry name" value="7tm6_olfct_rcpt"/>
</dbReference>
<feature type="transmembrane region" description="Helical" evidence="10">
    <location>
        <begin position="249"/>
        <end position="273"/>
    </location>
</feature>
<evidence type="ECO:0000256" key="3">
    <source>
        <dbReference type="ARBA" id="ARBA00022606"/>
    </source>
</evidence>
<evidence type="ECO:0000256" key="7">
    <source>
        <dbReference type="ARBA" id="ARBA00023136"/>
    </source>
</evidence>
<keyword evidence="5" id="KW-0552">Olfaction</keyword>
<keyword evidence="7 10" id="KW-0472">Membrane</keyword>